<accession>A0ACB0IHD8</accession>
<evidence type="ECO:0000313" key="2">
    <source>
        <dbReference type="Proteomes" id="UP001177021"/>
    </source>
</evidence>
<reference evidence="1" key="1">
    <citation type="submission" date="2023-10" db="EMBL/GenBank/DDBJ databases">
        <authorList>
            <person name="Rodriguez Cubillos JULIANA M."/>
            <person name="De Vega J."/>
        </authorList>
    </citation>
    <scope>NUCLEOTIDE SEQUENCE</scope>
</reference>
<name>A0ACB0IHD8_TRIPR</name>
<gene>
    <name evidence="1" type="ORF">MILVUS5_LOCUS3059</name>
</gene>
<keyword evidence="2" id="KW-1185">Reference proteome</keyword>
<organism evidence="1 2">
    <name type="scientific">Trifolium pratense</name>
    <name type="common">Red clover</name>
    <dbReference type="NCBI Taxonomy" id="57577"/>
    <lineage>
        <taxon>Eukaryota</taxon>
        <taxon>Viridiplantae</taxon>
        <taxon>Streptophyta</taxon>
        <taxon>Embryophyta</taxon>
        <taxon>Tracheophyta</taxon>
        <taxon>Spermatophyta</taxon>
        <taxon>Magnoliopsida</taxon>
        <taxon>eudicotyledons</taxon>
        <taxon>Gunneridae</taxon>
        <taxon>Pentapetalae</taxon>
        <taxon>rosids</taxon>
        <taxon>fabids</taxon>
        <taxon>Fabales</taxon>
        <taxon>Fabaceae</taxon>
        <taxon>Papilionoideae</taxon>
        <taxon>50 kb inversion clade</taxon>
        <taxon>NPAAA clade</taxon>
        <taxon>Hologalegina</taxon>
        <taxon>IRL clade</taxon>
        <taxon>Trifolieae</taxon>
        <taxon>Trifolium</taxon>
    </lineage>
</organism>
<sequence length="662" mass="73419">MDRRRMYDRQQSSTGTPTSPSSPVTSMSPLNRHARAGSTGSAAFNLGRGQSTAQKAAAQRLAQVMSNQTIEEEEDDDDMPLDYSAISGTRSIGLGGGGRAVRPRSPMNVKSTQEQPPAARSRSPMTVRSTPDQPPSARSRSPMTFRSGQDQPPSARSRSPAPAPVSVRSVQEQPQSLRTVSSVRSSFSGNAAEQTPPRIATNVNQGEQQPPSARSTTSNRTFDMSPSARSLANSRSSQSSNVNNDQPPSARANSGRPGGLSKVVPLVPSSVPITLRPTSSVTIPPSESLTDLNKKDRRLSLDLGSMKVRENANQQQRPTSELEDELDMLQEENDNLIEKLRLAEERCEEAESRVKQLEQQIVNLRDGVTMEARLLSRKEAALQQKEAFLKNSSKDPYHGSPHGIKTHQTDAEEAISALEKLRLITQRMILTPEEMEEVVLKRCWLARYWNLCLKHGIHAEIAEAKWNYWSTFSPNPVDVVLAAGAKAKEEANLDLEDTEDQRDPNDLSGEGNVESMLFVEQGLRELASLKVEEALAVALAQHRRPSTLKAGFSDHLKLPVEGHCDAFQLSEEEAEDVIFKQAWLTYIWRRAKRHEIEPEIADERLQYWISHDSTTPSSQDAVDVERGLAEIRKLGIETQLWDESRKELELDIDNSKPGRSDF</sequence>
<evidence type="ECO:0000313" key="1">
    <source>
        <dbReference type="EMBL" id="CAJ2631552.1"/>
    </source>
</evidence>
<protein>
    <submittedName>
        <fullName evidence="1">Uncharacterized protein</fullName>
    </submittedName>
</protein>
<comment type="caution">
    <text evidence="1">The sequence shown here is derived from an EMBL/GenBank/DDBJ whole genome shotgun (WGS) entry which is preliminary data.</text>
</comment>
<dbReference type="Proteomes" id="UP001177021">
    <property type="component" value="Unassembled WGS sequence"/>
</dbReference>
<proteinExistence type="predicted"/>
<dbReference type="EMBL" id="CASHSV030000001">
    <property type="protein sequence ID" value="CAJ2631552.1"/>
    <property type="molecule type" value="Genomic_DNA"/>
</dbReference>